<evidence type="ECO:0000256" key="6">
    <source>
        <dbReference type="ARBA" id="ARBA00022837"/>
    </source>
</evidence>
<dbReference type="Pfam" id="PF07519">
    <property type="entry name" value="Tannase"/>
    <property type="match status" value="2"/>
</dbReference>
<dbReference type="KEGG" id="pts:CUJ90_31455"/>
<dbReference type="InterPro" id="IPR029058">
    <property type="entry name" value="AB_hydrolase_fold"/>
</dbReference>
<name>A0A1M6S7W6_9BURK</name>
<evidence type="ECO:0000256" key="4">
    <source>
        <dbReference type="ARBA" id="ARBA00022729"/>
    </source>
</evidence>
<gene>
    <name evidence="8" type="ORF">SAMN05192548_102158</name>
</gene>
<reference evidence="8 9" key="1">
    <citation type="submission" date="2016-11" db="EMBL/GenBank/DDBJ databases">
        <authorList>
            <person name="Jaros S."/>
            <person name="Januszkiewicz K."/>
            <person name="Wedrychowicz H."/>
        </authorList>
    </citation>
    <scope>NUCLEOTIDE SEQUENCE [LARGE SCALE GENOMIC DNA]</scope>
    <source>
        <strain evidence="8 9">LMG 20594</strain>
    </source>
</reference>
<dbReference type="OrthoDB" id="7062032at2"/>
<dbReference type="InterPro" id="IPR011118">
    <property type="entry name" value="Tannase/feruloyl_esterase"/>
</dbReference>
<dbReference type="GO" id="GO:0052689">
    <property type="term" value="F:carboxylic ester hydrolase activity"/>
    <property type="evidence" value="ECO:0007669"/>
    <property type="project" value="UniProtKB-KW"/>
</dbReference>
<dbReference type="AlphaFoldDB" id="A0A1M6S7W6"/>
<protein>
    <submittedName>
        <fullName evidence="8">Feruloyl esterase</fullName>
    </submittedName>
</protein>
<sequence length="539" mass="55898">MRPQTIGNQLKGIALAIGTTIVLFHLSGCGGSGSSIQATTPPPAGSGGATVAELTTKCESLRGQMIAGVTVTATSRVGPISGVSTAGICKVSGTRAPFLDIEVDVPDNWSGRYFQNGGGGFDGTIYTAYTFDTSNTITAINPTITKYGAVYAASNGGNRAAVAAEAAPAVWLTGTTQAQASITDYAYLSIGTTTSFAKAVINAFYGKAPTKSYFNGCSNGGREGYIAAQRWPDQFDGIVAGCETEDMAGQTAKWLQIGGTAGTAAALTNAQYTASYQAAVAACDSSDGLADGYLTNAAACHFSPALLQCGLSTANPNPALCLSSTQVTTLQKYSSPMALSDGTVIYSGFNWSDYSAFGGAFGSLGGVYAFLATGDQSWLTPARQATFNPDTDYGIIGLGLKQIGIDNDVQSIAQFVASGKKLISWHDIGDNLLSPNEHARNDARTTAIARTMGLSDPTTNTRLFLVPSNTHGAGQDVTQIDWPGAIIKWVEQGEAPTQLTYTFRTSATASRSLPVCLYPKAPHYNGSGDITSTTNYTCT</sequence>
<dbReference type="Proteomes" id="UP000184395">
    <property type="component" value="Unassembled WGS sequence"/>
</dbReference>
<keyword evidence="6" id="KW-0106">Calcium</keyword>
<evidence type="ECO:0000256" key="7">
    <source>
        <dbReference type="ARBA" id="ARBA00023157"/>
    </source>
</evidence>
<keyword evidence="5" id="KW-0378">Hydrolase</keyword>
<keyword evidence="4" id="KW-0732">Signal</keyword>
<proteinExistence type="inferred from homology"/>
<evidence type="ECO:0000256" key="1">
    <source>
        <dbReference type="ARBA" id="ARBA00006249"/>
    </source>
</evidence>
<accession>A0A1M6S7W6</accession>
<evidence type="ECO:0000256" key="5">
    <source>
        <dbReference type="ARBA" id="ARBA00022801"/>
    </source>
</evidence>
<evidence type="ECO:0000256" key="3">
    <source>
        <dbReference type="ARBA" id="ARBA00022723"/>
    </source>
</evidence>
<dbReference type="EMBL" id="FRAB01000021">
    <property type="protein sequence ID" value="SHK40884.1"/>
    <property type="molecule type" value="Genomic_DNA"/>
</dbReference>
<keyword evidence="2" id="KW-0719">Serine esterase</keyword>
<dbReference type="SUPFAM" id="SSF53474">
    <property type="entry name" value="alpha/beta-Hydrolases"/>
    <property type="match status" value="1"/>
</dbReference>
<keyword evidence="3" id="KW-0479">Metal-binding</keyword>
<organism evidence="8 9">
    <name type="scientific">Paraburkholderia terricola</name>
    <dbReference type="NCBI Taxonomy" id="169427"/>
    <lineage>
        <taxon>Bacteria</taxon>
        <taxon>Pseudomonadati</taxon>
        <taxon>Pseudomonadota</taxon>
        <taxon>Betaproteobacteria</taxon>
        <taxon>Burkholderiales</taxon>
        <taxon>Burkholderiaceae</taxon>
        <taxon>Paraburkholderia</taxon>
    </lineage>
</organism>
<dbReference type="PANTHER" id="PTHR33938">
    <property type="entry name" value="FERULOYL ESTERASE B-RELATED"/>
    <property type="match status" value="1"/>
</dbReference>
<evidence type="ECO:0000313" key="9">
    <source>
        <dbReference type="Proteomes" id="UP000184395"/>
    </source>
</evidence>
<dbReference type="PANTHER" id="PTHR33938:SF15">
    <property type="entry name" value="FERULOYL ESTERASE B-RELATED"/>
    <property type="match status" value="1"/>
</dbReference>
<evidence type="ECO:0000256" key="2">
    <source>
        <dbReference type="ARBA" id="ARBA00022487"/>
    </source>
</evidence>
<dbReference type="STRING" id="169427.SAMN05192548_102158"/>
<dbReference type="GeneID" id="301982605"/>
<dbReference type="GO" id="GO:0046872">
    <property type="term" value="F:metal ion binding"/>
    <property type="evidence" value="ECO:0007669"/>
    <property type="project" value="UniProtKB-KW"/>
</dbReference>
<evidence type="ECO:0000313" key="8">
    <source>
        <dbReference type="EMBL" id="SHK40884.1"/>
    </source>
</evidence>
<comment type="similarity">
    <text evidence="1">Belongs to the tannase family.</text>
</comment>
<keyword evidence="7" id="KW-1015">Disulfide bond</keyword>
<dbReference type="RefSeq" id="WP_083085662.1">
    <property type="nucleotide sequence ID" value="NZ_CADFGY010000021.1"/>
</dbReference>